<evidence type="ECO:0000313" key="1">
    <source>
        <dbReference type="EMBL" id="KAL2718187.1"/>
    </source>
</evidence>
<sequence length="141" mass="16045">MINYSHTYDWLIPHPIDITSCRVQNLDNDVIFYHCFLVMRNCVANGSHFERHVIVAPPNENYTIIGQSRHISVFLFLLCFSIRCSHSTTKHLLLLYTSILNCIWRGNANVVVDRVEAKVAATTTTTPAPETAVSNRSIRLT</sequence>
<evidence type="ECO:0000313" key="2">
    <source>
        <dbReference type="Proteomes" id="UP001607302"/>
    </source>
</evidence>
<comment type="caution">
    <text evidence="1">The sequence shown here is derived from an EMBL/GenBank/DDBJ whole genome shotgun (WGS) entry which is preliminary data.</text>
</comment>
<accession>A0ABD2AC42</accession>
<keyword evidence="2" id="KW-1185">Reference proteome</keyword>
<name>A0ABD2AC42_VESSQ</name>
<dbReference type="AlphaFoldDB" id="A0ABD2AC42"/>
<dbReference type="EMBL" id="JAUDFV010000152">
    <property type="protein sequence ID" value="KAL2718187.1"/>
    <property type="molecule type" value="Genomic_DNA"/>
</dbReference>
<dbReference type="Proteomes" id="UP001607302">
    <property type="component" value="Unassembled WGS sequence"/>
</dbReference>
<proteinExistence type="predicted"/>
<gene>
    <name evidence="1" type="ORF">V1478_012063</name>
</gene>
<reference evidence="1 2" key="1">
    <citation type="journal article" date="2024" name="Ann. Entomol. Soc. Am.">
        <title>Genomic analyses of the southern and eastern yellowjacket wasps (Hymenoptera: Vespidae) reveal evolutionary signatures of social life.</title>
        <authorList>
            <person name="Catto M.A."/>
            <person name="Caine P.B."/>
            <person name="Orr S.E."/>
            <person name="Hunt B.G."/>
            <person name="Goodisman M.A.D."/>
        </authorList>
    </citation>
    <scope>NUCLEOTIDE SEQUENCE [LARGE SCALE GENOMIC DNA]</scope>
    <source>
        <strain evidence="1">233</strain>
        <tissue evidence="1">Head and thorax</tissue>
    </source>
</reference>
<protein>
    <submittedName>
        <fullName evidence="1">Uncharacterized protein</fullName>
    </submittedName>
</protein>
<organism evidence="1 2">
    <name type="scientific">Vespula squamosa</name>
    <name type="common">Southern yellow jacket</name>
    <name type="synonym">Wasp</name>
    <dbReference type="NCBI Taxonomy" id="30214"/>
    <lineage>
        <taxon>Eukaryota</taxon>
        <taxon>Metazoa</taxon>
        <taxon>Ecdysozoa</taxon>
        <taxon>Arthropoda</taxon>
        <taxon>Hexapoda</taxon>
        <taxon>Insecta</taxon>
        <taxon>Pterygota</taxon>
        <taxon>Neoptera</taxon>
        <taxon>Endopterygota</taxon>
        <taxon>Hymenoptera</taxon>
        <taxon>Apocrita</taxon>
        <taxon>Aculeata</taxon>
        <taxon>Vespoidea</taxon>
        <taxon>Vespidae</taxon>
        <taxon>Vespinae</taxon>
        <taxon>Vespula</taxon>
    </lineage>
</organism>